<feature type="compositionally biased region" description="Low complexity" evidence="1">
    <location>
        <begin position="40"/>
        <end position="53"/>
    </location>
</feature>
<keyword evidence="3" id="KW-1185">Reference proteome</keyword>
<name>A0A9P6Q1F2_9FUNG</name>
<reference evidence="2" key="1">
    <citation type="journal article" date="2020" name="Fungal Divers.">
        <title>Resolving the Mortierellaceae phylogeny through synthesis of multi-gene phylogenetics and phylogenomics.</title>
        <authorList>
            <person name="Vandepol N."/>
            <person name="Liber J."/>
            <person name="Desiro A."/>
            <person name="Na H."/>
            <person name="Kennedy M."/>
            <person name="Barry K."/>
            <person name="Grigoriev I.V."/>
            <person name="Miller A.N."/>
            <person name="O'Donnell K."/>
            <person name="Stajich J.E."/>
            <person name="Bonito G."/>
        </authorList>
    </citation>
    <scope>NUCLEOTIDE SEQUENCE</scope>
    <source>
        <strain evidence="2">KOD948</strain>
    </source>
</reference>
<dbReference type="Proteomes" id="UP000726737">
    <property type="component" value="Unassembled WGS sequence"/>
</dbReference>
<dbReference type="EMBL" id="JAAAJA010000302">
    <property type="protein sequence ID" value="KAG0256366.1"/>
    <property type="molecule type" value="Genomic_DNA"/>
</dbReference>
<proteinExistence type="predicted"/>
<gene>
    <name evidence="2" type="ORF">BG011_004596</name>
</gene>
<accession>A0A9P6Q1F2</accession>
<sequence length="382" mass="42880">MSSPLNPGLNQGKRPEQDGTMHAAPISPAPAPALESTPIPVSAPSASPSVAPATDAGIPASSPQELGPVVEVSDSLDPLSHLTHIFEKIRKQVIEWGEDANWKIDVFLLPNEDGSASTPGLAMGSDTQILSPVPPPAAAPRIDLTDSPRRQVKEIKDVDKSHATKALGFELQPPPNDLQLITKEKVLSLKEADISNLSESETKRMLSLAVRQLHEQREFTSRVMHDLDSLQRMSARRERDVEARLDAERRLIERDNVILSRKWDETSRLLKERDREIQDVHMQLETGKRIIMERNEDRRKTYFTKTRSYRESMNMALSNEHHLVNTMLPLRPNCRQLQVDLRINNVVISIATDTSIIIDIITVLVGETKVDRMTHTTLEQIR</sequence>
<dbReference type="AlphaFoldDB" id="A0A9P6Q1F2"/>
<protein>
    <submittedName>
        <fullName evidence="2">Uncharacterized protein</fullName>
    </submittedName>
</protein>
<organism evidence="2 3">
    <name type="scientific">Mortierella polycephala</name>
    <dbReference type="NCBI Taxonomy" id="41804"/>
    <lineage>
        <taxon>Eukaryota</taxon>
        <taxon>Fungi</taxon>
        <taxon>Fungi incertae sedis</taxon>
        <taxon>Mucoromycota</taxon>
        <taxon>Mortierellomycotina</taxon>
        <taxon>Mortierellomycetes</taxon>
        <taxon>Mortierellales</taxon>
        <taxon>Mortierellaceae</taxon>
        <taxon>Mortierella</taxon>
    </lineage>
</organism>
<evidence type="ECO:0000256" key="1">
    <source>
        <dbReference type="SAM" id="MobiDB-lite"/>
    </source>
</evidence>
<comment type="caution">
    <text evidence="2">The sequence shown here is derived from an EMBL/GenBank/DDBJ whole genome shotgun (WGS) entry which is preliminary data.</text>
</comment>
<feature type="region of interest" description="Disordered" evidence="1">
    <location>
        <begin position="1"/>
        <end position="66"/>
    </location>
</feature>
<evidence type="ECO:0000313" key="3">
    <source>
        <dbReference type="Proteomes" id="UP000726737"/>
    </source>
</evidence>
<evidence type="ECO:0000313" key="2">
    <source>
        <dbReference type="EMBL" id="KAG0256366.1"/>
    </source>
</evidence>
<dbReference type="OrthoDB" id="2143914at2759"/>